<reference evidence="1 2" key="1">
    <citation type="submission" date="2017-11" db="EMBL/GenBank/DDBJ databases">
        <title>Draft genome sequence of environmental isolate Aeromonas cavernicola sp. nov. MDC 2508.</title>
        <authorList>
            <person name="Colston S.M."/>
            <person name="Navarro A."/>
            <person name="Martinez-Murcia A.J."/>
            <person name="Graf J."/>
        </authorList>
    </citation>
    <scope>NUCLEOTIDE SEQUENCE [LARGE SCALE GENOMIC DNA]</scope>
    <source>
        <strain evidence="1 2">MDC 2508</strain>
    </source>
</reference>
<keyword evidence="2" id="KW-1185">Reference proteome</keyword>
<dbReference type="InterPro" id="IPR035962">
    <property type="entry name" value="Rop-like_sf"/>
</dbReference>
<accession>A0A2H9U650</accession>
<dbReference type="Gene3D" id="1.10.287.230">
    <property type="match status" value="1"/>
</dbReference>
<dbReference type="Pfam" id="PF01815">
    <property type="entry name" value="Rop"/>
    <property type="match status" value="1"/>
</dbReference>
<gene>
    <name evidence="1" type="ORF">CUC53_07125</name>
</gene>
<comment type="caution">
    <text evidence="1">The sequence shown here is derived from an EMBL/GenBank/DDBJ whole genome shotgun (WGS) entry which is preliminary data.</text>
</comment>
<proteinExistence type="predicted"/>
<dbReference type="PRINTS" id="PR00835">
    <property type="entry name" value="ROPREGULATRY"/>
</dbReference>
<evidence type="ECO:0000313" key="1">
    <source>
        <dbReference type="EMBL" id="PJG59469.1"/>
    </source>
</evidence>
<dbReference type="InterPro" id="IPR000769">
    <property type="entry name" value="Regulatory_Rop"/>
</dbReference>
<dbReference type="AlphaFoldDB" id="A0A2H9U650"/>
<dbReference type="EMBL" id="PGGC01000062">
    <property type="protein sequence ID" value="PJG59469.1"/>
    <property type="molecule type" value="Genomic_DNA"/>
</dbReference>
<dbReference type="SUPFAM" id="SSF47380">
    <property type="entry name" value="ROP protein"/>
    <property type="match status" value="1"/>
</dbReference>
<name>A0A2H9U650_9GAMM</name>
<protein>
    <submittedName>
        <fullName evidence="1">Rop family plasmid primer RNA-binding protein</fullName>
    </submittedName>
</protein>
<dbReference type="Proteomes" id="UP000235861">
    <property type="component" value="Unassembled WGS sequence"/>
</dbReference>
<evidence type="ECO:0000313" key="2">
    <source>
        <dbReference type="Proteomes" id="UP000235861"/>
    </source>
</evidence>
<organism evidence="1 2">
    <name type="scientific">Aeromonas cavernicola</name>
    <dbReference type="NCBI Taxonomy" id="1006623"/>
    <lineage>
        <taxon>Bacteria</taxon>
        <taxon>Pseudomonadati</taxon>
        <taxon>Pseudomonadota</taxon>
        <taxon>Gammaproteobacteria</taxon>
        <taxon>Aeromonadales</taxon>
        <taxon>Aeromonadaceae</taxon>
        <taxon>Aeromonas</taxon>
    </lineage>
</organism>
<sequence length="61" mass="6705">MAGFFKSQSLVLLEVLDGLGLDEQAELCERIHDLAEEIVKTLPSEEEAAIQSGLSGHCYRN</sequence>